<keyword evidence="5 10" id="KW-0732">Signal</keyword>
<dbReference type="InterPro" id="IPR008979">
    <property type="entry name" value="Galactose-bd-like_sf"/>
</dbReference>
<feature type="region of interest" description="Disordered" evidence="8">
    <location>
        <begin position="958"/>
        <end position="1034"/>
    </location>
</feature>
<name>A0ABV8VQA7_9BACI</name>
<evidence type="ECO:0000256" key="1">
    <source>
        <dbReference type="ARBA" id="ARBA00004168"/>
    </source>
</evidence>
<evidence type="ECO:0000256" key="10">
    <source>
        <dbReference type="SAM" id="SignalP"/>
    </source>
</evidence>
<keyword evidence="9" id="KW-0812">Transmembrane</keyword>
<dbReference type="Gene3D" id="2.60.120.200">
    <property type="match status" value="1"/>
</dbReference>
<evidence type="ECO:0000256" key="7">
    <source>
        <dbReference type="ARBA" id="ARBA00023088"/>
    </source>
</evidence>
<dbReference type="Gene3D" id="2.60.120.260">
    <property type="entry name" value="Galactose-binding domain-like"/>
    <property type="match status" value="4"/>
</dbReference>
<dbReference type="PANTHER" id="PTHR10963:SF55">
    <property type="entry name" value="GLYCOSIDE HYDROLASE FAMILY 16 PROTEIN"/>
    <property type="match status" value="1"/>
</dbReference>
<evidence type="ECO:0000259" key="11">
    <source>
        <dbReference type="PROSITE" id="PS51762"/>
    </source>
</evidence>
<feature type="chain" id="PRO_5046438471" evidence="10">
    <location>
        <begin position="24"/>
        <end position="1067"/>
    </location>
</feature>
<dbReference type="Pfam" id="PF00746">
    <property type="entry name" value="Gram_pos_anchor"/>
    <property type="match status" value="1"/>
</dbReference>
<keyword evidence="4" id="KW-0964">Secreted</keyword>
<keyword evidence="9" id="KW-0472">Membrane</keyword>
<dbReference type="SUPFAM" id="SSF49785">
    <property type="entry name" value="Galactose-binding domain-like"/>
    <property type="match status" value="4"/>
</dbReference>
<dbReference type="InterPro" id="IPR013320">
    <property type="entry name" value="ConA-like_dom_sf"/>
</dbReference>
<evidence type="ECO:0000256" key="5">
    <source>
        <dbReference type="ARBA" id="ARBA00022729"/>
    </source>
</evidence>
<keyword evidence="9" id="KW-1133">Transmembrane helix</keyword>
<feature type="compositionally biased region" description="Acidic residues" evidence="8">
    <location>
        <begin position="999"/>
        <end position="1014"/>
    </location>
</feature>
<feature type="compositionally biased region" description="Gly residues" evidence="8">
    <location>
        <begin position="966"/>
        <end position="984"/>
    </location>
</feature>
<dbReference type="InterPro" id="IPR000757">
    <property type="entry name" value="Beta-glucanase-like"/>
</dbReference>
<comment type="caution">
    <text evidence="12">The sequence shown here is derived from an EMBL/GenBank/DDBJ whole genome shotgun (WGS) entry which is preliminary data.</text>
</comment>
<dbReference type="NCBIfam" id="TIGR01167">
    <property type="entry name" value="LPXTG_anchor"/>
    <property type="match status" value="1"/>
</dbReference>
<comment type="similarity">
    <text evidence="2">Belongs to the glycosyl hydrolase 16 family.</text>
</comment>
<dbReference type="PROSITE" id="PS51762">
    <property type="entry name" value="GH16_2"/>
    <property type="match status" value="1"/>
</dbReference>
<dbReference type="InterPro" id="IPR050546">
    <property type="entry name" value="Glycosyl_Hydrlase_16"/>
</dbReference>
<dbReference type="EMBL" id="JBHSDV010000001">
    <property type="protein sequence ID" value="MFC4386627.1"/>
    <property type="molecule type" value="Genomic_DNA"/>
</dbReference>
<dbReference type="PANTHER" id="PTHR10963">
    <property type="entry name" value="GLYCOSYL HYDROLASE-RELATED"/>
    <property type="match status" value="1"/>
</dbReference>
<comment type="subcellular location">
    <subcellularLocation>
        <location evidence="1">Secreted</location>
        <location evidence="1">Cell wall</location>
        <topology evidence="1">Peptidoglycan-anchor</topology>
    </subcellularLocation>
</comment>
<accession>A0ABV8VQA7</accession>
<protein>
    <submittedName>
        <fullName evidence="12">Carbohydrate binding domain-containing protein</fullName>
    </submittedName>
</protein>
<dbReference type="InterPro" id="IPR003305">
    <property type="entry name" value="CenC_carb-bd"/>
</dbReference>
<sequence length="1067" mass="118986">MQLKKFFTVLCAVVLICSNFSFVGSISAAESTETENNQQDKDWEMVWSDEFDGNEINMDNWSYDRPDNGRYNGEIQSYTENNAFIENGSLILEARKEDITEEDGKTYNYSSAKLITKGKQKWTYGKIEIKAKMPTGQGIWPAIWMMPEDEPFYGTWPVSGEIDIMELLGHKPNEIHGTVHFGKPHQQRQGTYTLPAGQTFADGYHIYAIEWEPGEIRWYIDGELYHTANDWFTKHDDNATDYTYPAPFDQDFFLIMNISVGGGWPGNPDETTEFPQQMAVDYVRVYQKDEYPVHEKPESGDSGEGRRPLEDGNYIYNGSFDVEHAEASGIEGVNYTDYWTYLSAGGKASLKVNDEGALDVQIESGGDVEHAIQLLQSPVTLEKGAKYRASFKAKAEHERLLKVKIGGDGDRGWSDYAGEPPLTITPTWEDYSFAFTMEELTDLKARFEFNMGLDDGDISLDDVKLVKIADAPPVDPDTIVREPLPTGNYIYNGTFDQGTDRFEFWEFHTDETADATTYIGSAVNERRFETRINNGGSEVTSVQLIHSNLNLQSGNSYELTFDASAAADRDMKVSLVNSKFEVIHEEIVNLSPETEEYTLQYTMDKESDSNSELHFNIGGNGNDVYIDNVFMKRLPLEQSPDNLLKNGIFDGLANWSAQAYNPGEATFKVNEEGQAQASITNIGTEDWNIQLFQHGVELEENATYEVSFDAKASVERPLRLQIQHNGEEDNDWTGYFDETVLLNDTLQNFTYTFEMNEPSDAAAKFGFALGKDAEGITPNQAHDVYIDNVTLKKVENTDVPGDGDTGEKPVIENGSLDGLDGWFTEANNGGVATFDAEAGELKSSITEVGTNPWDIQLYQNDFELKEGETYELSFKAKSTLDRTMLVQIQNYDTWAGYVAERPTLSNEYQTFSYQFTMEEVTDSNTRLSFSLGNDAEGIIPDAAHDVYIDDVVIRKVDPGVPDDGGNDPGAGEGIDPGAGEGTDPGDGAVTNPGDSGVTDPEDSDEIIPEDDDEKEQGNVEKVEEENGNEKLPDTATSTYNMLAIGGIVLLMGVVLAIVTRKQKRKMN</sequence>
<dbReference type="Pfam" id="PF02018">
    <property type="entry name" value="CBM_4_9"/>
    <property type="match status" value="4"/>
</dbReference>
<evidence type="ECO:0000313" key="12">
    <source>
        <dbReference type="EMBL" id="MFC4386627.1"/>
    </source>
</evidence>
<dbReference type="CDD" id="cd08023">
    <property type="entry name" value="GH16_laminarinase_like"/>
    <property type="match status" value="1"/>
</dbReference>
<keyword evidence="3" id="KW-0134">Cell wall</keyword>
<evidence type="ECO:0000256" key="8">
    <source>
        <dbReference type="SAM" id="MobiDB-lite"/>
    </source>
</evidence>
<evidence type="ECO:0000256" key="4">
    <source>
        <dbReference type="ARBA" id="ARBA00022525"/>
    </source>
</evidence>
<feature type="transmembrane region" description="Helical" evidence="9">
    <location>
        <begin position="1039"/>
        <end position="1058"/>
    </location>
</feature>
<reference evidence="13" key="1">
    <citation type="journal article" date="2019" name="Int. J. Syst. Evol. Microbiol.">
        <title>The Global Catalogue of Microorganisms (GCM) 10K type strain sequencing project: providing services to taxonomists for standard genome sequencing and annotation.</title>
        <authorList>
            <consortium name="The Broad Institute Genomics Platform"/>
            <consortium name="The Broad Institute Genome Sequencing Center for Infectious Disease"/>
            <person name="Wu L."/>
            <person name="Ma J."/>
        </authorList>
    </citation>
    <scope>NUCLEOTIDE SEQUENCE [LARGE SCALE GENOMIC DNA]</scope>
    <source>
        <strain evidence="13">KACC 14058</strain>
    </source>
</reference>
<evidence type="ECO:0000256" key="2">
    <source>
        <dbReference type="ARBA" id="ARBA00006865"/>
    </source>
</evidence>
<proteinExistence type="inferred from homology"/>
<dbReference type="Proteomes" id="UP001595880">
    <property type="component" value="Unassembled WGS sequence"/>
</dbReference>
<feature type="signal peptide" evidence="10">
    <location>
        <begin position="1"/>
        <end position="23"/>
    </location>
</feature>
<evidence type="ECO:0000256" key="6">
    <source>
        <dbReference type="ARBA" id="ARBA00022801"/>
    </source>
</evidence>
<evidence type="ECO:0000313" key="13">
    <source>
        <dbReference type="Proteomes" id="UP001595880"/>
    </source>
</evidence>
<dbReference type="InterPro" id="IPR019931">
    <property type="entry name" value="LPXTG_anchor"/>
</dbReference>
<dbReference type="Pfam" id="PF00722">
    <property type="entry name" value="Glyco_hydro_16"/>
    <property type="match status" value="1"/>
</dbReference>
<keyword evidence="6" id="KW-0378">Hydrolase</keyword>
<organism evidence="12 13">
    <name type="scientific">Gracilibacillus marinus</name>
    <dbReference type="NCBI Taxonomy" id="630535"/>
    <lineage>
        <taxon>Bacteria</taxon>
        <taxon>Bacillati</taxon>
        <taxon>Bacillota</taxon>
        <taxon>Bacilli</taxon>
        <taxon>Bacillales</taxon>
        <taxon>Bacillaceae</taxon>
        <taxon>Gracilibacillus</taxon>
    </lineage>
</organism>
<dbReference type="RefSeq" id="WP_390195375.1">
    <property type="nucleotide sequence ID" value="NZ_JBHSDV010000001.1"/>
</dbReference>
<keyword evidence="7" id="KW-0572">Peptidoglycan-anchor</keyword>
<dbReference type="SUPFAM" id="SSF49899">
    <property type="entry name" value="Concanavalin A-like lectins/glucanases"/>
    <property type="match status" value="1"/>
</dbReference>
<evidence type="ECO:0000256" key="9">
    <source>
        <dbReference type="SAM" id="Phobius"/>
    </source>
</evidence>
<keyword evidence="13" id="KW-1185">Reference proteome</keyword>
<feature type="domain" description="GH16" evidence="11">
    <location>
        <begin position="39"/>
        <end position="291"/>
    </location>
</feature>
<gene>
    <name evidence="12" type="ORF">ACFOZ1_02280</name>
</gene>
<evidence type="ECO:0000256" key="3">
    <source>
        <dbReference type="ARBA" id="ARBA00022512"/>
    </source>
</evidence>